<dbReference type="Proteomes" id="UP000004968">
    <property type="component" value="Unassembled WGS sequence"/>
</dbReference>
<sequence>MGYLILGIIVLTAILIFGGYIVLSVMNAAMWMDDSMRWGGRDDS</sequence>
<reference evidence="2 3" key="1">
    <citation type="submission" date="2010-01" db="EMBL/GenBank/DDBJ databases">
        <authorList>
            <person name="Weinstock G."/>
            <person name="Sodergren E."/>
            <person name="Clifton S."/>
            <person name="Fulton L."/>
            <person name="Fulton B."/>
            <person name="Courtney L."/>
            <person name="Fronick C."/>
            <person name="Harrison M."/>
            <person name="Strong C."/>
            <person name="Farmer C."/>
            <person name="Delahaunty K."/>
            <person name="Markovic C."/>
            <person name="Hall O."/>
            <person name="Minx P."/>
            <person name="Tomlinson C."/>
            <person name="Mitreva M."/>
            <person name="Nelson J."/>
            <person name="Hou S."/>
            <person name="Wollam A."/>
            <person name="Pepin K.H."/>
            <person name="Johnson M."/>
            <person name="Bhonagiri V."/>
            <person name="Nash W.E."/>
            <person name="Warren W."/>
            <person name="Chinwalla A."/>
            <person name="Mardis E.R."/>
            <person name="Wilson R.K."/>
        </authorList>
    </citation>
    <scope>NUCLEOTIDE SEQUENCE [LARGE SCALE GENOMIC DNA]</scope>
    <source>
        <strain evidence="2 3">DSM 13479</strain>
    </source>
</reference>
<proteinExistence type="predicted"/>
<keyword evidence="1" id="KW-1133">Transmembrane helix</keyword>
<comment type="caution">
    <text evidence="2">The sequence shown here is derived from an EMBL/GenBank/DDBJ whole genome shotgun (WGS) entry which is preliminary data.</text>
</comment>
<keyword evidence="1" id="KW-0472">Membrane</keyword>
<keyword evidence="1" id="KW-0812">Transmembrane</keyword>
<protein>
    <submittedName>
        <fullName evidence="2">Uncharacterized protein</fullName>
    </submittedName>
</protein>
<organism evidence="2 3">
    <name type="scientific">Hungatella hathewayi DSM 13479</name>
    <dbReference type="NCBI Taxonomy" id="566550"/>
    <lineage>
        <taxon>Bacteria</taxon>
        <taxon>Bacillati</taxon>
        <taxon>Bacillota</taxon>
        <taxon>Clostridia</taxon>
        <taxon>Lachnospirales</taxon>
        <taxon>Lachnospiraceae</taxon>
        <taxon>Hungatella</taxon>
    </lineage>
</organism>
<dbReference type="RefSeq" id="WP_006776134.1">
    <property type="nucleotide sequence ID" value="NZ_GG667770.1"/>
</dbReference>
<name>D3AQ10_9FIRM</name>
<gene>
    <name evidence="2" type="ORF">CLOSTHATH_05716</name>
</gene>
<evidence type="ECO:0000313" key="3">
    <source>
        <dbReference type="Proteomes" id="UP000004968"/>
    </source>
</evidence>
<dbReference type="GeneID" id="93146974"/>
<feature type="transmembrane region" description="Helical" evidence="1">
    <location>
        <begin position="6"/>
        <end position="31"/>
    </location>
</feature>
<accession>D3AQ10</accession>
<dbReference type="EMBL" id="ACIO01000617">
    <property type="protein sequence ID" value="EFC96102.1"/>
    <property type="molecule type" value="Genomic_DNA"/>
</dbReference>
<dbReference type="AlphaFoldDB" id="D3AQ10"/>
<evidence type="ECO:0000313" key="2">
    <source>
        <dbReference type="EMBL" id="EFC96102.1"/>
    </source>
</evidence>
<evidence type="ECO:0000256" key="1">
    <source>
        <dbReference type="SAM" id="Phobius"/>
    </source>
</evidence>
<dbReference type="HOGENOM" id="CLU_3217222_0_0_9"/>